<organism evidence="2 3">
    <name type="scientific">Hirsutella rhossiliensis</name>
    <dbReference type="NCBI Taxonomy" id="111463"/>
    <lineage>
        <taxon>Eukaryota</taxon>
        <taxon>Fungi</taxon>
        <taxon>Dikarya</taxon>
        <taxon>Ascomycota</taxon>
        <taxon>Pezizomycotina</taxon>
        <taxon>Sordariomycetes</taxon>
        <taxon>Hypocreomycetidae</taxon>
        <taxon>Hypocreales</taxon>
        <taxon>Ophiocordycipitaceae</taxon>
        <taxon>Hirsutella</taxon>
    </lineage>
</organism>
<reference evidence="2" key="1">
    <citation type="submission" date="2021-09" db="EMBL/GenBank/DDBJ databases">
        <title>A high-quality genome of the endoparasitic fungus Hirsutella rhossiliensis with a comparison of Hirsutella genomes reveals transposable elements contributing to genome size variation.</title>
        <authorList>
            <person name="Lin R."/>
            <person name="Jiao Y."/>
            <person name="Sun X."/>
            <person name="Ling J."/>
            <person name="Xie B."/>
            <person name="Cheng X."/>
        </authorList>
    </citation>
    <scope>NUCLEOTIDE SEQUENCE</scope>
    <source>
        <strain evidence="2">HR02</strain>
    </source>
</reference>
<sequence>MLPEAVIAGRAEHAGCRQQRCNPGHGRNRSRLLGHIVDTSCDGGAKAMAANSIGGRHAARSPDSPIRRVEWLLDSKRGVLRPIYPNLDLSNGRKIDTHARGTIGRIDPPPSFQHTGQPESLDDVLKQALSLETRFEVPLPPTLRRACRKNTTLSVDNLGPGGNPPSAYESCKRRRIQPDETDMDSDDHQRQATPAASQAEAQQPCDTSSSGRGSSATWTHLVETAKASTRTSLFTTPSVCRATVCLLPCLMQENTPSRCNSPADVALQATSSKSPGDAEDDTKAPSNLSHQGVSTDNQDSRNPPLDSATTSSAFAAKLARYSTDSMAVPSKLSVDDSSSHSLMDDFNSVSVSMKSGSWATFEWTRPWKRNIIYELGAWLCPHCERELTQAEGLADSFERMPGFPIQQRKCLNCRKQEFCKIFECFL</sequence>
<dbReference type="RefSeq" id="XP_044723576.1">
    <property type="nucleotide sequence ID" value="XM_044862550.1"/>
</dbReference>
<evidence type="ECO:0000313" key="3">
    <source>
        <dbReference type="Proteomes" id="UP000824596"/>
    </source>
</evidence>
<dbReference type="Proteomes" id="UP000824596">
    <property type="component" value="Unassembled WGS sequence"/>
</dbReference>
<dbReference type="GeneID" id="68353208"/>
<feature type="compositionally biased region" description="Polar residues" evidence="1">
    <location>
        <begin position="284"/>
        <end position="308"/>
    </location>
</feature>
<protein>
    <submittedName>
        <fullName evidence="2">Uncharacterized protein</fullName>
    </submittedName>
</protein>
<dbReference type="AlphaFoldDB" id="A0A9P8SK80"/>
<accession>A0A9P8SK80</accession>
<evidence type="ECO:0000313" key="2">
    <source>
        <dbReference type="EMBL" id="KAH0966063.1"/>
    </source>
</evidence>
<comment type="caution">
    <text evidence="2">The sequence shown here is derived from an EMBL/GenBank/DDBJ whole genome shotgun (WGS) entry which is preliminary data.</text>
</comment>
<feature type="region of interest" description="Disordered" evidence="1">
    <location>
        <begin position="256"/>
        <end position="308"/>
    </location>
</feature>
<feature type="compositionally biased region" description="Polar residues" evidence="1">
    <location>
        <begin position="191"/>
        <end position="216"/>
    </location>
</feature>
<dbReference type="EMBL" id="JAIZPD010000003">
    <property type="protein sequence ID" value="KAH0966063.1"/>
    <property type="molecule type" value="Genomic_DNA"/>
</dbReference>
<proteinExistence type="predicted"/>
<feature type="region of interest" description="Disordered" evidence="1">
    <location>
        <begin position="179"/>
        <end position="216"/>
    </location>
</feature>
<dbReference type="OrthoDB" id="5082539at2759"/>
<evidence type="ECO:0000256" key="1">
    <source>
        <dbReference type="SAM" id="MobiDB-lite"/>
    </source>
</evidence>
<keyword evidence="3" id="KW-1185">Reference proteome</keyword>
<name>A0A9P8SK80_9HYPO</name>
<gene>
    <name evidence="2" type="ORF">HRG_04079</name>
</gene>